<dbReference type="PATRIC" id="fig|1267766.3.peg.236"/>
<feature type="compositionally biased region" description="Basic and acidic residues" evidence="1">
    <location>
        <begin position="155"/>
        <end position="164"/>
    </location>
</feature>
<dbReference type="EMBL" id="CP011452">
    <property type="protein sequence ID" value="AKH41294.1"/>
    <property type="molecule type" value="Genomic_DNA"/>
</dbReference>
<organism evidence="3 4">
    <name type="scientific">Croceibacterium atlanticum</name>
    <dbReference type="NCBI Taxonomy" id="1267766"/>
    <lineage>
        <taxon>Bacteria</taxon>
        <taxon>Pseudomonadati</taxon>
        <taxon>Pseudomonadota</taxon>
        <taxon>Alphaproteobacteria</taxon>
        <taxon>Sphingomonadales</taxon>
        <taxon>Erythrobacteraceae</taxon>
        <taxon>Croceibacterium</taxon>
    </lineage>
</organism>
<evidence type="ECO:0000313" key="3">
    <source>
        <dbReference type="EMBL" id="AKH41294.1"/>
    </source>
</evidence>
<evidence type="ECO:0000313" key="4">
    <source>
        <dbReference type="Proteomes" id="UP000034392"/>
    </source>
</evidence>
<keyword evidence="4" id="KW-1185">Reference proteome</keyword>
<dbReference type="PANTHER" id="PTHR38037:SF2">
    <property type="entry name" value="ATP-DEPENDENT ZINC PROTEASE DOMAIN-CONTAINING PROTEIN-RELATED"/>
    <property type="match status" value="1"/>
</dbReference>
<evidence type="ECO:0000259" key="2">
    <source>
        <dbReference type="Pfam" id="PF05618"/>
    </source>
</evidence>
<evidence type="ECO:0000256" key="1">
    <source>
        <dbReference type="SAM" id="MobiDB-lite"/>
    </source>
</evidence>
<dbReference type="Pfam" id="PF05618">
    <property type="entry name" value="Zn_protease"/>
    <property type="match status" value="1"/>
</dbReference>
<dbReference type="InterPro" id="IPR021109">
    <property type="entry name" value="Peptidase_aspartic_dom_sf"/>
</dbReference>
<dbReference type="AlphaFoldDB" id="A0A0F7KNX9"/>
<dbReference type="RefSeq" id="WP_082347712.1">
    <property type="nucleotide sequence ID" value="NZ_CP011452.2"/>
</dbReference>
<sequence>MGSAEAAPILSPRLLGWREHVGLPELGLSGIQAKIDTGARTSSLHAVNIELFERDGADWARFRIDLGGGHATSTCEIRSVARRTITSSNGLGEKRLIVKTRLQIGDQNFRAEFSLADRSDMVFPILIGRSALRNRFVVDPAHSYLQSDKSGARNSCDENRDARPQSEPLFTPPDRRGG</sequence>
<dbReference type="KEGG" id="aay:WYH_00230"/>
<dbReference type="Gene3D" id="2.40.70.10">
    <property type="entry name" value="Acid Proteases"/>
    <property type="match status" value="1"/>
</dbReference>
<reference evidence="3" key="1">
    <citation type="submission" date="2015-05" db="EMBL/GenBank/DDBJ databases">
        <title>The complete genome of Altererythrobacter atlanticus strain 26DY36.</title>
        <authorList>
            <person name="Wu Y.-H."/>
            <person name="Cheng H."/>
            <person name="Wu X.-W."/>
        </authorList>
    </citation>
    <scope>NUCLEOTIDE SEQUENCE [LARGE SCALE GENOMIC DNA]</scope>
    <source>
        <strain evidence="3">26DY36</strain>
    </source>
</reference>
<gene>
    <name evidence="3" type="ORF">WYH_00230</name>
</gene>
<proteinExistence type="predicted"/>
<feature type="region of interest" description="Disordered" evidence="1">
    <location>
        <begin position="146"/>
        <end position="178"/>
    </location>
</feature>
<dbReference type="PANTHER" id="PTHR38037">
    <property type="entry name" value="ZN_PROTEASE DOMAIN-CONTAINING PROTEIN"/>
    <property type="match status" value="1"/>
</dbReference>
<dbReference type="InterPro" id="IPR008503">
    <property type="entry name" value="Asp_endopeptidase"/>
</dbReference>
<feature type="domain" description="Retropepsin-like aspartic endopeptidase" evidence="2">
    <location>
        <begin position="15"/>
        <end position="147"/>
    </location>
</feature>
<dbReference type="Proteomes" id="UP000034392">
    <property type="component" value="Chromosome"/>
</dbReference>
<name>A0A0F7KNX9_9SPHN</name>
<dbReference type="SUPFAM" id="SSF50630">
    <property type="entry name" value="Acid proteases"/>
    <property type="match status" value="1"/>
</dbReference>
<accession>A0A0F7KNX9</accession>
<dbReference type="OrthoDB" id="9782977at2"/>
<protein>
    <recommendedName>
        <fullName evidence="2">Retropepsin-like aspartic endopeptidase domain-containing protein</fullName>
    </recommendedName>
</protein>
<dbReference type="STRING" id="1267766.WYH_00230"/>